<feature type="transmembrane region" description="Helical" evidence="1">
    <location>
        <begin position="60"/>
        <end position="77"/>
    </location>
</feature>
<sequence length="147" mass="16340">MSKIRTASRRHAGLGWIAYDQQFRLRLAVDPTGTRFDKIDYELWLLYVGPSMQGAGAERVMIKNVLILITAGVLGILVRIGIIVLVVVVIILIICAGLLSAKRRLREIGDSCQAGPLLSRTRVWLGLNRVSDKDTLTQTFKSGKTHR</sequence>
<accession>A0A9D4RWT3</accession>
<evidence type="ECO:0000256" key="1">
    <source>
        <dbReference type="SAM" id="Phobius"/>
    </source>
</evidence>
<dbReference type="Proteomes" id="UP000828390">
    <property type="component" value="Unassembled WGS sequence"/>
</dbReference>
<dbReference type="EMBL" id="JAIWYP010000001">
    <property type="protein sequence ID" value="KAH3883904.1"/>
    <property type="molecule type" value="Genomic_DNA"/>
</dbReference>
<evidence type="ECO:0000313" key="3">
    <source>
        <dbReference type="Proteomes" id="UP000828390"/>
    </source>
</evidence>
<keyword evidence="1" id="KW-0472">Membrane</keyword>
<comment type="caution">
    <text evidence="2">The sequence shown here is derived from an EMBL/GenBank/DDBJ whole genome shotgun (WGS) entry which is preliminary data.</text>
</comment>
<keyword evidence="3" id="KW-1185">Reference proteome</keyword>
<organism evidence="2 3">
    <name type="scientific">Dreissena polymorpha</name>
    <name type="common">Zebra mussel</name>
    <name type="synonym">Mytilus polymorpha</name>
    <dbReference type="NCBI Taxonomy" id="45954"/>
    <lineage>
        <taxon>Eukaryota</taxon>
        <taxon>Metazoa</taxon>
        <taxon>Spiralia</taxon>
        <taxon>Lophotrochozoa</taxon>
        <taxon>Mollusca</taxon>
        <taxon>Bivalvia</taxon>
        <taxon>Autobranchia</taxon>
        <taxon>Heteroconchia</taxon>
        <taxon>Euheterodonta</taxon>
        <taxon>Imparidentia</taxon>
        <taxon>Neoheterodontei</taxon>
        <taxon>Myida</taxon>
        <taxon>Dreissenoidea</taxon>
        <taxon>Dreissenidae</taxon>
        <taxon>Dreissena</taxon>
    </lineage>
</organism>
<protein>
    <submittedName>
        <fullName evidence="2">Uncharacterized protein</fullName>
    </submittedName>
</protein>
<name>A0A9D4RWT3_DREPO</name>
<keyword evidence="1" id="KW-0812">Transmembrane</keyword>
<keyword evidence="1" id="KW-1133">Transmembrane helix</keyword>
<reference evidence="2" key="1">
    <citation type="journal article" date="2019" name="bioRxiv">
        <title>The Genome of the Zebra Mussel, Dreissena polymorpha: A Resource for Invasive Species Research.</title>
        <authorList>
            <person name="McCartney M.A."/>
            <person name="Auch B."/>
            <person name="Kono T."/>
            <person name="Mallez S."/>
            <person name="Zhang Y."/>
            <person name="Obille A."/>
            <person name="Becker A."/>
            <person name="Abrahante J.E."/>
            <person name="Garbe J."/>
            <person name="Badalamenti J.P."/>
            <person name="Herman A."/>
            <person name="Mangelson H."/>
            <person name="Liachko I."/>
            <person name="Sullivan S."/>
            <person name="Sone E.D."/>
            <person name="Koren S."/>
            <person name="Silverstein K.A.T."/>
            <person name="Beckman K.B."/>
            <person name="Gohl D.M."/>
        </authorList>
    </citation>
    <scope>NUCLEOTIDE SEQUENCE</scope>
    <source>
        <strain evidence="2">Duluth1</strain>
        <tissue evidence="2">Whole animal</tissue>
    </source>
</reference>
<evidence type="ECO:0000313" key="2">
    <source>
        <dbReference type="EMBL" id="KAH3883904.1"/>
    </source>
</evidence>
<dbReference type="AlphaFoldDB" id="A0A9D4RWT3"/>
<gene>
    <name evidence="2" type="ORF">DPMN_007872</name>
</gene>
<feature type="transmembrane region" description="Helical" evidence="1">
    <location>
        <begin position="83"/>
        <end position="101"/>
    </location>
</feature>
<proteinExistence type="predicted"/>
<reference evidence="2" key="2">
    <citation type="submission" date="2020-11" db="EMBL/GenBank/DDBJ databases">
        <authorList>
            <person name="McCartney M.A."/>
            <person name="Auch B."/>
            <person name="Kono T."/>
            <person name="Mallez S."/>
            <person name="Becker A."/>
            <person name="Gohl D.M."/>
            <person name="Silverstein K.A.T."/>
            <person name="Koren S."/>
            <person name="Bechman K.B."/>
            <person name="Herman A."/>
            <person name="Abrahante J.E."/>
            <person name="Garbe J."/>
        </authorList>
    </citation>
    <scope>NUCLEOTIDE SEQUENCE</scope>
    <source>
        <strain evidence="2">Duluth1</strain>
        <tissue evidence="2">Whole animal</tissue>
    </source>
</reference>